<dbReference type="RefSeq" id="WP_098176268.1">
    <property type="nucleotide sequence ID" value="NZ_NUEQ01000025.1"/>
</dbReference>
<accession>A0AAX0S3K6</accession>
<protein>
    <submittedName>
        <fullName evidence="1">Uncharacterized protein</fullName>
    </submittedName>
</protein>
<gene>
    <name evidence="1" type="ORF">CN689_13605</name>
</gene>
<dbReference type="AlphaFoldDB" id="A0AAX0S3K6"/>
<evidence type="ECO:0000313" key="1">
    <source>
        <dbReference type="EMBL" id="PEJ32162.1"/>
    </source>
</evidence>
<reference evidence="1 2" key="1">
    <citation type="submission" date="2017-09" db="EMBL/GenBank/DDBJ databases">
        <title>Large-scale bioinformatics analysis of Bacillus genomes uncovers conserved roles of natural products in bacterial physiology.</title>
        <authorList>
            <consortium name="Agbiome Team Llc"/>
            <person name="Bleich R.M."/>
            <person name="Kirk G.J."/>
            <person name="Santa Maria K.C."/>
            <person name="Allen S.E."/>
            <person name="Farag S."/>
            <person name="Shank E.A."/>
            <person name="Bowers A."/>
        </authorList>
    </citation>
    <scope>NUCLEOTIDE SEQUENCE [LARGE SCALE GENOMIC DNA]</scope>
    <source>
        <strain evidence="1 2">AFS003229</strain>
    </source>
</reference>
<comment type="caution">
    <text evidence="1">The sequence shown here is derived from an EMBL/GenBank/DDBJ whole genome shotgun (WGS) entry which is preliminary data.</text>
</comment>
<dbReference type="Proteomes" id="UP000220106">
    <property type="component" value="Unassembled WGS sequence"/>
</dbReference>
<dbReference type="EMBL" id="NUEQ01000025">
    <property type="protein sequence ID" value="PEJ32162.1"/>
    <property type="molecule type" value="Genomic_DNA"/>
</dbReference>
<proteinExistence type="predicted"/>
<name>A0AAX0S3K6_9BACI</name>
<evidence type="ECO:0000313" key="2">
    <source>
        <dbReference type="Proteomes" id="UP000220106"/>
    </source>
</evidence>
<sequence length="151" mass="17868">MEIGYDVSEFFKLEEQEKKGVVLDILKQGIDKVVKLNNWESRPFDDAYNCVKEASYKNEYVWKKPKSSPNRTYKAEVYINHGLYLCEIYLIVRDKNGQEIVKELVSSTKPDEIIFSYYLGELNWLSNYEVALFNRPKSKYVSVHLKEVFFN</sequence>
<organism evidence="1 2">
    <name type="scientific">Peribacillus butanolivorans</name>
    <dbReference type="NCBI Taxonomy" id="421767"/>
    <lineage>
        <taxon>Bacteria</taxon>
        <taxon>Bacillati</taxon>
        <taxon>Bacillota</taxon>
        <taxon>Bacilli</taxon>
        <taxon>Bacillales</taxon>
        <taxon>Bacillaceae</taxon>
        <taxon>Peribacillus</taxon>
    </lineage>
</organism>